<reference evidence="1" key="1">
    <citation type="submission" date="2023-08" db="EMBL/GenBank/DDBJ databases">
        <authorList>
            <person name="Audoor S."/>
            <person name="Bilcke G."/>
        </authorList>
    </citation>
    <scope>NUCLEOTIDE SEQUENCE</scope>
</reference>
<evidence type="ECO:0000313" key="1">
    <source>
        <dbReference type="EMBL" id="CAJ1950962.1"/>
    </source>
</evidence>
<gene>
    <name evidence="1" type="ORF">CYCCA115_LOCUS12842</name>
</gene>
<keyword evidence="2" id="KW-1185">Reference proteome</keyword>
<sequence>MTEEGNSAHYIKGINLIEKLVQAFQSIESSQEDFSVSINLLDDQEILSSLCGMSLCDFQMTHLSVEDVLFFQTYHHGFEIVASNEELDHTNDHSIELDDCDSSLGNQWKIQQLPLDSKRTIHHMTGILHRKLAPFWAPKFEEKWTKSLVGKKSFWQKGVLHGVYNPQASRFDRINLSTINWRVGYIWRTLDSNAETAPGGGPSIDEIGKLWLNECEPIPQPHAERKWLEHRSSLVYAIDEKARVVIPDMYHKYNMRNLPPELQFLHDSVKLAKPLLEMLNFDNVTCGSLLHGQCFSIPFLVWTYFKGIDEGKYMVDPTRSGNAPDRLLRVSSVDALEDLDHDKCDEVFVVFGTQPPQLIRAHPCTEWEKAILQCMNSEEQCRSKFIGDYYTNRRGGVYAEKNTPVPKVYNLLVLAVGNDGFGWHSDERDMLFSEDASLPANSSFKKRHLRVPTAFFQNSDQGNCALSFRQGSGASSMHRVKNVLLGPAGIHWQGDYNQVKLRHKAATRMQCKGGARFYRLTVSCRESPGKLQKEGMNRLLSCFPNLQKFDHKWQYTIRINFLKSASPLSSTAREGLAAHFPGLLADDDSSNNAYKQVLPTTVVAGIDELNHRKKHQSALLHKISDLNKANYGTRAHAGPLPPEYPLQKKPTLAMDKTPLAMKISSGPVLSKFEADGYRVGVQVKDNSRVFWQGTRFGNGMQPKAGDFVDRQDVGSMFGLTDNGRIVEPFGSNPMTLNCIHLSKPLRASLLSSNLRERRGPYQDFLSAENRKGFDVYLRGGALSSPGASGPVVDAPVVVANGSAGVSHIMPTIQSIGEKHNAALLTACLLDKVVHVFVTDHQLPESERVGECADGGQYTQSGYCGCYRLQSAATVPPMSLTEMQSYLNAVKEKYGSEISHSELTIANLSFRSQKCFCITLVPINQASVPHKNDFKIKMEDKRCICFPIPHHSKPDEFCIGADKEIGTVLDDPLNNSELIMTQPSRRTINPQNMPLILSGMLLATAFRATRLNVDTNGKVGPLVDQYEDSQFEIPMYKRSFVNASENTAYLSTIGPIFQNHPFPSPLRCVDAKVAMLLEEYPSTERLSRNMNWIRQPIKDDPLRLVRHCMLTEVIGNARTLHLWRSSYSDEEQGENVETDHYQWIFPSTEPELESFLELITIAGQQGEVDGKRIMKRFLHGQYCQKHFIKQPSDLITVVRAIWSISKVLLDQLCTNCDLTFESCVKFLMESFDRYHQLPSSKHQVASMLSNIDMLLAGEPFGSAVTSFRGKGSKYGADLLDSVALVQWLNRRKVQTNGTKSEEQLILLWLSVRVKLFGDFMDWLHVDSRTGALMVTYSGMKANVFDAEHILCKFYIYMEYSGGGARAFSNKPMWRKDNCHPILGVEFKNLSSYMVNNVVKQFASRMDMEGLQVRRRVSGLLSNSNSELLEEMKDICQRALETGATRETFTRNSDPVDRGLNAHIHNVGYMVSHQAYNKLAGEVDCNGATDLRLATLAERKHGRLLPSLEDCVDLHATLTERRFELPGGTFHSPAYDTEDISCSTMFGWHLDKGGVSDVVRFVPVEGHFYLFIEESQKLGYQRIG</sequence>
<comment type="caution">
    <text evidence="1">The sequence shown here is derived from an EMBL/GenBank/DDBJ whole genome shotgun (WGS) entry which is preliminary data.</text>
</comment>
<dbReference type="EMBL" id="CAKOGP040001773">
    <property type="protein sequence ID" value="CAJ1950962.1"/>
    <property type="molecule type" value="Genomic_DNA"/>
</dbReference>
<dbReference type="Proteomes" id="UP001295423">
    <property type="component" value="Unassembled WGS sequence"/>
</dbReference>
<accession>A0AAD2FRX9</accession>
<protein>
    <submittedName>
        <fullName evidence="1">Uncharacterized protein</fullName>
    </submittedName>
</protein>
<proteinExistence type="predicted"/>
<evidence type="ECO:0000313" key="2">
    <source>
        <dbReference type="Proteomes" id="UP001295423"/>
    </source>
</evidence>
<organism evidence="1 2">
    <name type="scientific">Cylindrotheca closterium</name>
    <dbReference type="NCBI Taxonomy" id="2856"/>
    <lineage>
        <taxon>Eukaryota</taxon>
        <taxon>Sar</taxon>
        <taxon>Stramenopiles</taxon>
        <taxon>Ochrophyta</taxon>
        <taxon>Bacillariophyta</taxon>
        <taxon>Bacillariophyceae</taxon>
        <taxon>Bacillariophycidae</taxon>
        <taxon>Bacillariales</taxon>
        <taxon>Bacillariaceae</taxon>
        <taxon>Cylindrotheca</taxon>
    </lineage>
</organism>
<name>A0AAD2FRX9_9STRA</name>